<sequence length="412" mass="45601">MVDHAKLRDPNAEYTMRDLSAETMGISNERGGVRDAEITDVQTTMVDGNYPWILVRVYTDAGVVGTGESYWGGGDTAIIERMKPFLVGENPLDIDRLYEHLIQKMSGEGSISGKVVSAISGIEIALHDVAGKLLDVPAYQLVGGKYRDEVRVYCDLHTENEADPQACAAEAERVVENLGYDAIKFDLDVPSGHEKDRANRHLRNPEIDHKVDIVEATTEAVGDKADVAFDCHWSFTGGSAKRLANALEEYDVWWLEDPVPPENHEVQKEVTKSTTTPIAVGENVYRKHGQRTLLQPQAVDIVAPDLPRVGGMRETRKIADLADMYYIPVAMHNVSSPIGTMASAHVGAAIPNSLALEYHSYELGWWEDLVEEDDLIEEGRMEIPEEPGLGLTLNFDAIEDHMVEGETLFDES</sequence>
<dbReference type="InterPro" id="IPR013342">
    <property type="entry name" value="Mandelate_racemase_C"/>
</dbReference>
<keyword evidence="4" id="KW-1185">Reference proteome</keyword>
<dbReference type="GO" id="GO:0047929">
    <property type="term" value="F:gluconate dehydratase activity"/>
    <property type="evidence" value="ECO:0007669"/>
    <property type="project" value="UniProtKB-EC"/>
</dbReference>
<dbReference type="SFLD" id="SFLDG00179">
    <property type="entry name" value="mandelate_racemase"/>
    <property type="match status" value="1"/>
</dbReference>
<dbReference type="Pfam" id="PF13378">
    <property type="entry name" value="MR_MLE_C"/>
    <property type="match status" value="1"/>
</dbReference>
<accession>A0A0U5H4B2</accession>
<dbReference type="Pfam" id="PF02746">
    <property type="entry name" value="MR_MLE_N"/>
    <property type="match status" value="1"/>
</dbReference>
<proteinExistence type="predicted"/>
<dbReference type="InterPro" id="IPR034624">
    <property type="entry name" value="Xylonate_dehydratase_2"/>
</dbReference>
<dbReference type="EMBL" id="LN831303">
    <property type="protein sequence ID" value="CQH63289.1"/>
    <property type="molecule type" value="Genomic_DNA"/>
</dbReference>
<dbReference type="PANTHER" id="PTHR48080:SF2">
    <property type="entry name" value="D-GALACTONATE DEHYDRATASE"/>
    <property type="match status" value="1"/>
</dbReference>
<dbReference type="EC" id="4.2.1.39" evidence="3"/>
<evidence type="ECO:0000313" key="3">
    <source>
        <dbReference type="EMBL" id="CQH63289.1"/>
    </source>
</evidence>
<dbReference type="RefSeq" id="WP_059058380.1">
    <property type="nucleotide sequence ID" value="NZ_CEML01000003.1"/>
</dbReference>
<protein>
    <submittedName>
        <fullName evidence="3">D-gluconate dehydratase</fullName>
        <ecNumber evidence="3">4.2.1.39</ecNumber>
    </submittedName>
</protein>
<evidence type="ECO:0000259" key="2">
    <source>
        <dbReference type="SMART" id="SM00922"/>
    </source>
</evidence>
<dbReference type="SFLD" id="SFLDS00001">
    <property type="entry name" value="Enolase"/>
    <property type="match status" value="1"/>
</dbReference>
<gene>
    <name evidence="3" type="primary">gnaD2</name>
    <name evidence="3" type="ORF">HHUB_4031</name>
</gene>
<reference evidence="4" key="1">
    <citation type="journal article" date="2016" name="Environ. Microbiol.">
        <title>The complete genome of a viable archaeum isolated from 123-million-year-old rock salt.</title>
        <authorList>
            <person name="Jaakkola S.T."/>
            <person name="Pfeiffer F."/>
            <person name="Ravantti J.J."/>
            <person name="Guo Q."/>
            <person name="Liu Y."/>
            <person name="Chen X."/>
            <person name="Ma H."/>
            <person name="Yang C."/>
            <person name="Oksanen H.M."/>
            <person name="Bamford D.H."/>
        </authorList>
    </citation>
    <scope>NUCLEOTIDE SEQUENCE</scope>
    <source>
        <strain evidence="4">JI20-1</strain>
        <plasmid evidence="4">Plasmid pSTJ001</plasmid>
    </source>
</reference>
<dbReference type="SMART" id="SM00922">
    <property type="entry name" value="MR_MLE"/>
    <property type="match status" value="1"/>
</dbReference>
<evidence type="ECO:0000313" key="4">
    <source>
        <dbReference type="Proteomes" id="UP000066737"/>
    </source>
</evidence>
<dbReference type="PANTHER" id="PTHR48080">
    <property type="entry name" value="D-GALACTONATE DEHYDRATASE-RELATED"/>
    <property type="match status" value="1"/>
</dbReference>
<name>A0A0U5H4B2_9EURY</name>
<dbReference type="CDD" id="cd03316">
    <property type="entry name" value="MR_like"/>
    <property type="match status" value="1"/>
</dbReference>
<dbReference type="GO" id="GO:0050401">
    <property type="term" value="F:xylonate dehydratase activity"/>
    <property type="evidence" value="ECO:0007669"/>
    <property type="project" value="InterPro"/>
</dbReference>
<dbReference type="SFLD" id="SFLDF00564">
    <property type="entry name" value="xylonate_dehydratase_2"/>
    <property type="match status" value="1"/>
</dbReference>
<dbReference type="OrthoDB" id="42605at2157"/>
<organism evidence="3 4">
    <name type="scientific">Halobacterium hubeiense</name>
    <dbReference type="NCBI Taxonomy" id="1407499"/>
    <lineage>
        <taxon>Archaea</taxon>
        <taxon>Methanobacteriati</taxon>
        <taxon>Methanobacteriota</taxon>
        <taxon>Stenosarchaea group</taxon>
        <taxon>Halobacteria</taxon>
        <taxon>Halobacteriales</taxon>
        <taxon>Halobacteriaceae</taxon>
        <taxon>Halobacterium</taxon>
    </lineage>
</organism>
<dbReference type="Proteomes" id="UP000066737">
    <property type="component" value="Plasmid pSTJ001"/>
</dbReference>
<dbReference type="GO" id="GO:0009063">
    <property type="term" value="P:amino acid catabolic process"/>
    <property type="evidence" value="ECO:0007669"/>
    <property type="project" value="InterPro"/>
</dbReference>
<dbReference type="GeneID" id="26660382"/>
<feature type="domain" description="Mandelate racemase/muconate lactonizing enzyme C-terminal" evidence="2">
    <location>
        <begin position="164"/>
        <end position="277"/>
    </location>
</feature>
<dbReference type="SUPFAM" id="SSF54826">
    <property type="entry name" value="Enolase N-terminal domain-like"/>
    <property type="match status" value="1"/>
</dbReference>
<dbReference type="InterPro" id="IPR018110">
    <property type="entry name" value="Mandel_Rmase/mucon_lact_enz_CS"/>
</dbReference>
<dbReference type="KEGG" id="hhb:Hhub_4031"/>
<dbReference type="Gene3D" id="3.20.20.120">
    <property type="entry name" value="Enolase-like C-terminal domain"/>
    <property type="match status" value="1"/>
</dbReference>
<dbReference type="InterPro" id="IPR029017">
    <property type="entry name" value="Enolase-like_N"/>
</dbReference>
<evidence type="ECO:0000256" key="1">
    <source>
        <dbReference type="ARBA" id="ARBA00023239"/>
    </source>
</evidence>
<dbReference type="SUPFAM" id="SSF51604">
    <property type="entry name" value="Enolase C-terminal domain-like"/>
    <property type="match status" value="1"/>
</dbReference>
<dbReference type="InterPro" id="IPR034593">
    <property type="entry name" value="DgoD-like"/>
</dbReference>
<dbReference type="AlphaFoldDB" id="A0A0U5H4B2"/>
<dbReference type="InterPro" id="IPR029065">
    <property type="entry name" value="Enolase_C-like"/>
</dbReference>
<geneLocation type="plasmid" evidence="4">
    <name>pSTJ001</name>
</geneLocation>
<dbReference type="PROSITE" id="PS00909">
    <property type="entry name" value="MR_MLE_2"/>
    <property type="match status" value="1"/>
</dbReference>
<dbReference type="InterPro" id="IPR036849">
    <property type="entry name" value="Enolase-like_C_sf"/>
</dbReference>
<dbReference type="Gene3D" id="3.30.390.10">
    <property type="entry name" value="Enolase-like, N-terminal domain"/>
    <property type="match status" value="1"/>
</dbReference>
<keyword evidence="1 3" id="KW-0456">Lyase</keyword>
<dbReference type="InterPro" id="IPR013341">
    <property type="entry name" value="Mandelate_racemase_N_dom"/>
</dbReference>